<evidence type="ECO:0000256" key="1">
    <source>
        <dbReference type="SAM" id="SignalP"/>
    </source>
</evidence>
<dbReference type="AlphaFoldDB" id="A0A2W5NA38"/>
<proteinExistence type="predicted"/>
<dbReference type="Proteomes" id="UP000248597">
    <property type="component" value="Unassembled WGS sequence"/>
</dbReference>
<reference evidence="2 3" key="1">
    <citation type="submission" date="2017-08" db="EMBL/GenBank/DDBJ databases">
        <title>Infants hospitalized years apart are colonized by the same room-sourced microbial strains.</title>
        <authorList>
            <person name="Brooks B."/>
            <person name="Olm M.R."/>
            <person name="Firek B.A."/>
            <person name="Baker R."/>
            <person name="Thomas B.C."/>
            <person name="Morowitz M.J."/>
            <person name="Banfield J.F."/>
        </authorList>
    </citation>
    <scope>NUCLEOTIDE SEQUENCE [LARGE SCALE GENOMIC DNA]</scope>
    <source>
        <strain evidence="2">S2_005_003_R2_47</strain>
    </source>
</reference>
<accession>A0A2W5NA38</accession>
<name>A0A2W5NA38_SPHMC</name>
<gene>
    <name evidence="2" type="ORF">DI569_05785</name>
</gene>
<feature type="chain" id="PRO_5015839342" evidence="1">
    <location>
        <begin position="18"/>
        <end position="247"/>
    </location>
</feature>
<evidence type="ECO:0000313" key="3">
    <source>
        <dbReference type="Proteomes" id="UP000248597"/>
    </source>
</evidence>
<evidence type="ECO:0000313" key="2">
    <source>
        <dbReference type="EMBL" id="PZQ23130.1"/>
    </source>
</evidence>
<sequence>MTLFLALAMLAANPVHCPSGASDAECRAADVAAAIDLAPDRLATLHSVCLYDYGGRCWVEASGRIRGAEQGGEIVWQKLRLAPKDGPAGWMDILVSLDGGTPRLVGYAESSGSIGSPDLVATSDDQSLIHLTGTLAGSGGGNADALFAADGAEARWRKIDIESWWDDADAMLPKGYSLRGPADYIFSEMFASIPVARDGDGHCCPRGGTAFFDLDIQGDRLIATHMRFQPMQPQGDEVDSEAAGRNR</sequence>
<dbReference type="EMBL" id="QFPJ01000009">
    <property type="protein sequence ID" value="PZQ23130.1"/>
    <property type="molecule type" value="Genomic_DNA"/>
</dbReference>
<organism evidence="2 3">
    <name type="scientific">Sphingopyxis macrogoltabida</name>
    <name type="common">Sphingomonas macrogoltabidus</name>
    <dbReference type="NCBI Taxonomy" id="33050"/>
    <lineage>
        <taxon>Bacteria</taxon>
        <taxon>Pseudomonadati</taxon>
        <taxon>Pseudomonadota</taxon>
        <taxon>Alphaproteobacteria</taxon>
        <taxon>Sphingomonadales</taxon>
        <taxon>Sphingomonadaceae</taxon>
        <taxon>Sphingopyxis</taxon>
    </lineage>
</organism>
<keyword evidence="1" id="KW-0732">Signal</keyword>
<comment type="caution">
    <text evidence="2">The sequence shown here is derived from an EMBL/GenBank/DDBJ whole genome shotgun (WGS) entry which is preliminary data.</text>
</comment>
<protein>
    <submittedName>
        <fullName evidence="2">Uncharacterized protein</fullName>
    </submittedName>
</protein>
<feature type="signal peptide" evidence="1">
    <location>
        <begin position="1"/>
        <end position="17"/>
    </location>
</feature>